<sequence>MKATIPGKVNVELLTIFESISQRDWVIKGWVIHFLFSEKKLQQVKKLSKLDKWYEDPLVIHSCIDRLQSCFNSIQKFHTAFGVLPQVGDRLYDEDSGMIVQDRSIDGDLMVISFTLST</sequence>
<dbReference type="Proteomes" id="UP001597512">
    <property type="component" value="Unassembled WGS sequence"/>
</dbReference>
<organism evidence="1 2">
    <name type="scientific">Spirosoma flavum</name>
    <dbReference type="NCBI Taxonomy" id="2048557"/>
    <lineage>
        <taxon>Bacteria</taxon>
        <taxon>Pseudomonadati</taxon>
        <taxon>Bacteroidota</taxon>
        <taxon>Cytophagia</taxon>
        <taxon>Cytophagales</taxon>
        <taxon>Cytophagaceae</taxon>
        <taxon>Spirosoma</taxon>
    </lineage>
</organism>
<reference evidence="2" key="1">
    <citation type="journal article" date="2019" name="Int. J. Syst. Evol. Microbiol.">
        <title>The Global Catalogue of Microorganisms (GCM) 10K type strain sequencing project: providing services to taxonomists for standard genome sequencing and annotation.</title>
        <authorList>
            <consortium name="The Broad Institute Genomics Platform"/>
            <consortium name="The Broad Institute Genome Sequencing Center for Infectious Disease"/>
            <person name="Wu L."/>
            <person name="Ma J."/>
        </authorList>
    </citation>
    <scope>NUCLEOTIDE SEQUENCE [LARGE SCALE GENOMIC DNA]</scope>
    <source>
        <strain evidence="2">KCTC 52490</strain>
    </source>
</reference>
<accession>A0ABW6ASA4</accession>
<evidence type="ECO:0000313" key="2">
    <source>
        <dbReference type="Proteomes" id="UP001597512"/>
    </source>
</evidence>
<comment type="caution">
    <text evidence="1">The sequence shown here is derived from an EMBL/GenBank/DDBJ whole genome shotgun (WGS) entry which is preliminary data.</text>
</comment>
<dbReference type="EMBL" id="JBHUOM010000050">
    <property type="protein sequence ID" value="MFD2938282.1"/>
    <property type="molecule type" value="Genomic_DNA"/>
</dbReference>
<name>A0ABW6ASA4_9BACT</name>
<gene>
    <name evidence="1" type="ORF">ACFS25_31250</name>
</gene>
<proteinExistence type="predicted"/>
<keyword evidence="2" id="KW-1185">Reference proteome</keyword>
<protein>
    <submittedName>
        <fullName evidence="1">Uncharacterized protein</fullName>
    </submittedName>
</protein>
<evidence type="ECO:0000313" key="1">
    <source>
        <dbReference type="EMBL" id="MFD2938282.1"/>
    </source>
</evidence>
<dbReference type="RefSeq" id="WP_381509069.1">
    <property type="nucleotide sequence ID" value="NZ_JBHUOM010000050.1"/>
</dbReference>